<dbReference type="AlphaFoldDB" id="A0AA42H2P1"/>
<dbReference type="Proteomes" id="UP001158076">
    <property type="component" value="Unassembled WGS sequence"/>
</dbReference>
<accession>A0AA42H2P1</accession>
<reference evidence="1" key="1">
    <citation type="submission" date="2022-09" db="EMBL/GenBank/DDBJ databases">
        <title>Intensive care unit water sources are persistently colonized with multi-drug resistant bacteria and are the site of extensive horizontal gene transfer of antibiotic resistance genes.</title>
        <authorList>
            <person name="Diorio-Toth L."/>
        </authorList>
    </citation>
    <scope>NUCLEOTIDE SEQUENCE</scope>
    <source>
        <strain evidence="1">GD04147</strain>
    </source>
</reference>
<protein>
    <submittedName>
        <fullName evidence="1">Uncharacterized protein</fullName>
    </submittedName>
</protein>
<sequence>MEFTEAKRVVYDRISERTKTMNVFCSEFNVNPEDAVRLYYYKDENAPCVPGRVEWLTGKSAALEYALTKLLKERYEEDTSREHLKPFALKLLDEDLNL</sequence>
<proteinExistence type="predicted"/>
<evidence type="ECO:0000313" key="2">
    <source>
        <dbReference type="Proteomes" id="UP001158076"/>
    </source>
</evidence>
<organism evidence="1 2">
    <name type="scientific">Stutzerimonas stutzeri</name>
    <name type="common">Pseudomonas stutzeri</name>
    <dbReference type="NCBI Taxonomy" id="316"/>
    <lineage>
        <taxon>Bacteria</taxon>
        <taxon>Pseudomonadati</taxon>
        <taxon>Pseudomonadota</taxon>
        <taxon>Gammaproteobacteria</taxon>
        <taxon>Pseudomonadales</taxon>
        <taxon>Pseudomonadaceae</taxon>
        <taxon>Stutzerimonas</taxon>
    </lineage>
</organism>
<gene>
    <name evidence="1" type="ORF">N7335_02010</name>
</gene>
<dbReference type="EMBL" id="JAODZE010000001">
    <property type="protein sequence ID" value="MDH0145161.1"/>
    <property type="molecule type" value="Genomic_DNA"/>
</dbReference>
<comment type="caution">
    <text evidence="1">The sequence shown here is derived from an EMBL/GenBank/DDBJ whole genome shotgun (WGS) entry which is preliminary data.</text>
</comment>
<name>A0AA42H2P1_STUST</name>
<evidence type="ECO:0000313" key="1">
    <source>
        <dbReference type="EMBL" id="MDH0145161.1"/>
    </source>
</evidence>
<dbReference type="RefSeq" id="WP_279647938.1">
    <property type="nucleotide sequence ID" value="NZ_JAODZE010000001.1"/>
</dbReference>